<dbReference type="GeneID" id="11502051"/>
<dbReference type="eggNOG" id="ENOG502S8G9">
    <property type="taxonomic scope" value="Eukaryota"/>
</dbReference>
<gene>
    <name evidence="2" type="primary">TDEL0D00550</name>
    <name evidence="2" type="ORF">TDEL_0D00550</name>
</gene>
<dbReference type="AlphaFoldDB" id="G8ZSP5"/>
<accession>G8ZSP5</accession>
<dbReference type="InParanoid" id="G8ZSP5"/>
<dbReference type="HOGENOM" id="CLU_869201_0_0_1"/>
<dbReference type="EMBL" id="HE616745">
    <property type="protein sequence ID" value="CCE91639.1"/>
    <property type="molecule type" value="Genomic_DNA"/>
</dbReference>
<dbReference type="KEGG" id="tdl:TDEL_0D00550"/>
<evidence type="ECO:0000313" key="2">
    <source>
        <dbReference type="EMBL" id="CCE91639.1"/>
    </source>
</evidence>
<reference evidence="2 3" key="1">
    <citation type="journal article" date="2011" name="Proc. Natl. Acad. Sci. U.S.A.">
        <title>Evolutionary erosion of yeast sex chromosomes by mating-type switching accidents.</title>
        <authorList>
            <person name="Gordon J.L."/>
            <person name="Armisen D."/>
            <person name="Proux-Wera E."/>
            <person name="Oheigeartaigh S.S."/>
            <person name="Byrne K.P."/>
            <person name="Wolfe K.H."/>
        </authorList>
    </citation>
    <scope>NUCLEOTIDE SEQUENCE [LARGE SCALE GENOMIC DNA]</scope>
    <source>
        <strain evidence="3">ATCC 10662 / CBS 1146 / NBRC 0425 / NCYC 2629 / NRRL Y-866</strain>
    </source>
</reference>
<proteinExistence type="predicted"/>
<dbReference type="STRING" id="1076872.G8ZSP5"/>
<evidence type="ECO:0000256" key="1">
    <source>
        <dbReference type="SAM" id="MobiDB-lite"/>
    </source>
</evidence>
<sequence length="320" mass="35876">MARPVAAQGLFSLGTSITLVKLVKKLMEGGTVEEWWNVSPQAQQSSTYIVDYPIITTEPRNIHNQKLTWPQVLRFFIEQVEEMDLQLACFVLFLCLLGPLIWSLLDTKSSSAAGNSLLHNVSTQTEQEPEEKVTERHFHYDPAERALLQFGRSKSESVLSVFKYSPIQFDYNEPEEEVDEIVAGCTIKTEPIQKTPLEILEEKRRSGVVKPFAPIDQEVILRLDTALSSQKQFKDSSQLCPKVEHQVLVQNSSGNISPGNREAPSVKSAGSLPSFRGAPLERASSAQSLSFLQIQISPRKTSHVEVQVNPEQAYSQPFTY</sequence>
<dbReference type="OrthoDB" id="4053752at2759"/>
<evidence type="ECO:0000313" key="3">
    <source>
        <dbReference type="Proteomes" id="UP000005627"/>
    </source>
</evidence>
<dbReference type="RefSeq" id="XP_003680850.1">
    <property type="nucleotide sequence ID" value="XM_003680802.1"/>
</dbReference>
<protein>
    <submittedName>
        <fullName evidence="2">Uncharacterized protein</fullName>
    </submittedName>
</protein>
<name>G8ZSP5_TORDE</name>
<dbReference type="FunCoup" id="G8ZSP5">
    <property type="interactions" value="27"/>
</dbReference>
<dbReference type="Proteomes" id="UP000005627">
    <property type="component" value="Chromosome 4"/>
</dbReference>
<feature type="region of interest" description="Disordered" evidence="1">
    <location>
        <begin position="251"/>
        <end position="279"/>
    </location>
</feature>
<organism evidence="2 3">
    <name type="scientific">Torulaspora delbrueckii</name>
    <name type="common">Yeast</name>
    <name type="synonym">Candida colliculosa</name>
    <dbReference type="NCBI Taxonomy" id="4950"/>
    <lineage>
        <taxon>Eukaryota</taxon>
        <taxon>Fungi</taxon>
        <taxon>Dikarya</taxon>
        <taxon>Ascomycota</taxon>
        <taxon>Saccharomycotina</taxon>
        <taxon>Saccharomycetes</taxon>
        <taxon>Saccharomycetales</taxon>
        <taxon>Saccharomycetaceae</taxon>
        <taxon>Torulaspora</taxon>
    </lineage>
</organism>
<keyword evidence="3" id="KW-1185">Reference proteome</keyword>